<feature type="domain" description="DUF8212" evidence="3">
    <location>
        <begin position="231"/>
        <end position="324"/>
    </location>
</feature>
<evidence type="ECO:0000256" key="1">
    <source>
        <dbReference type="SAM" id="MobiDB-lite"/>
    </source>
</evidence>
<feature type="region of interest" description="Disordered" evidence="1">
    <location>
        <begin position="253"/>
        <end position="273"/>
    </location>
</feature>
<dbReference type="PANTHER" id="PTHR10622:SF10">
    <property type="entry name" value="HET DOMAIN-CONTAINING PROTEIN"/>
    <property type="match status" value="1"/>
</dbReference>
<dbReference type="EMBL" id="JAFJYH010000295">
    <property type="protein sequence ID" value="KAG4413790.1"/>
    <property type="molecule type" value="Genomic_DNA"/>
</dbReference>
<comment type="caution">
    <text evidence="4">The sequence shown here is derived from an EMBL/GenBank/DDBJ whole genome shotgun (WGS) entry which is preliminary data.</text>
</comment>
<evidence type="ECO:0000313" key="5">
    <source>
        <dbReference type="Proteomes" id="UP000664132"/>
    </source>
</evidence>
<sequence length="565" mass="64020">MWLLDTTTLKLHNFMNDYERPHYAILSHTWGEEEVSFQEIQGSHDDMMQKAGYEKIQRCCAQAASDGFPYVWIDTCCIDKTNSVELSEAINSMYRWYREALECYAYLADVHSFEPIYDPESGQCFAEFEESRWFTRGWTLQELLAPSTVLFFNTGWVELGTRASLHSEISKCTGIPSAVLLSSSKSIESFSLAQRMSWAAGRETAREEDIAYSLLGIFDVSMPLLYGEGKKAFIRLQLEIMRTSADHSIFAWTRRPSPDDGGQRSGPLATSPSDFKLPFGEGATRHRVADNFAGLLEANQGVSSFAMTNRGLRIELPMVSIEDTGEVGAIMNFRVEKAEEEDGFKFFGIYLWKASDGTYTRSRPWTLFMTDSIVGSITYTTLYITEPPLVENSLKSRPGRVPFLITHNTESGQEFVLTEKLSLYSGDYGDHFEQDIMLHWTIEEGSGAAALLFRRPATAQEFAVLFGIYDDESLWSEILIWRDPNLTLEEELISRYPPKPREGFGRGAGKVYDRAVVQIAGGFGPREQMKLIIRKVMISSRPGYNVEISVFTEQESVDTNMTDKR</sequence>
<name>A0A8H7T350_9HELO</name>
<evidence type="ECO:0000313" key="4">
    <source>
        <dbReference type="EMBL" id="KAG4413790.1"/>
    </source>
</evidence>
<gene>
    <name evidence="4" type="ORF">IFR04_013062</name>
</gene>
<dbReference type="AlphaFoldDB" id="A0A8H7T350"/>
<dbReference type="InterPro" id="IPR058525">
    <property type="entry name" value="DUF8212"/>
</dbReference>
<evidence type="ECO:0008006" key="6">
    <source>
        <dbReference type="Google" id="ProtNLM"/>
    </source>
</evidence>
<evidence type="ECO:0000259" key="2">
    <source>
        <dbReference type="Pfam" id="PF06985"/>
    </source>
</evidence>
<dbReference type="Pfam" id="PF06985">
    <property type="entry name" value="HET"/>
    <property type="match status" value="1"/>
</dbReference>
<dbReference type="PANTHER" id="PTHR10622">
    <property type="entry name" value="HET DOMAIN-CONTAINING PROTEIN"/>
    <property type="match status" value="1"/>
</dbReference>
<dbReference type="InterPro" id="IPR010730">
    <property type="entry name" value="HET"/>
</dbReference>
<organism evidence="4 5">
    <name type="scientific">Cadophora malorum</name>
    <dbReference type="NCBI Taxonomy" id="108018"/>
    <lineage>
        <taxon>Eukaryota</taxon>
        <taxon>Fungi</taxon>
        <taxon>Dikarya</taxon>
        <taxon>Ascomycota</taxon>
        <taxon>Pezizomycotina</taxon>
        <taxon>Leotiomycetes</taxon>
        <taxon>Helotiales</taxon>
        <taxon>Ploettnerulaceae</taxon>
        <taxon>Cadophora</taxon>
    </lineage>
</organism>
<evidence type="ECO:0000259" key="3">
    <source>
        <dbReference type="Pfam" id="PF26640"/>
    </source>
</evidence>
<feature type="domain" description="Heterokaryon incompatibility" evidence="2">
    <location>
        <begin position="23"/>
        <end position="111"/>
    </location>
</feature>
<proteinExistence type="predicted"/>
<accession>A0A8H7T350</accession>
<dbReference type="OrthoDB" id="674604at2759"/>
<protein>
    <recommendedName>
        <fullName evidence="6">HET-domain-containing protein</fullName>
    </recommendedName>
</protein>
<dbReference type="Proteomes" id="UP000664132">
    <property type="component" value="Unassembled WGS sequence"/>
</dbReference>
<reference evidence="4" key="1">
    <citation type="submission" date="2021-02" db="EMBL/GenBank/DDBJ databases">
        <title>Genome sequence Cadophora malorum strain M34.</title>
        <authorList>
            <person name="Stefanovic E."/>
            <person name="Vu D."/>
            <person name="Scully C."/>
            <person name="Dijksterhuis J."/>
            <person name="Roader J."/>
            <person name="Houbraken J."/>
        </authorList>
    </citation>
    <scope>NUCLEOTIDE SEQUENCE</scope>
    <source>
        <strain evidence="4">M34</strain>
    </source>
</reference>
<dbReference type="Pfam" id="PF26640">
    <property type="entry name" value="DUF8212"/>
    <property type="match status" value="1"/>
</dbReference>
<keyword evidence="5" id="KW-1185">Reference proteome</keyword>